<dbReference type="GO" id="GO:0005886">
    <property type="term" value="C:plasma membrane"/>
    <property type="evidence" value="ECO:0007669"/>
    <property type="project" value="UniProtKB-SubCell"/>
</dbReference>
<comment type="function">
    <text evidence="2">NDH-1 shuttles electrons from NADH, via FMN and iron-sulfur (Fe-S) centers, to quinones in the respiratory chain. Couples the redox reaction to proton translocation (for every two electrons transferred, four hydrogen ions are translocated across the cytoplasmic membrane), and thus conserves the redox energy in a proton gradient.</text>
</comment>
<feature type="transmembrane region" description="Helical" evidence="2">
    <location>
        <begin position="6"/>
        <end position="24"/>
    </location>
</feature>
<feature type="transmembrane region" description="Helical" evidence="2">
    <location>
        <begin position="145"/>
        <end position="166"/>
    </location>
</feature>
<dbReference type="AlphaFoldDB" id="A0A1H5Z361"/>
<name>A0A1H5Z361_9ACTN</name>
<evidence type="ECO:0000256" key="3">
    <source>
        <dbReference type="SAM" id="MobiDB-lite"/>
    </source>
</evidence>
<dbReference type="EC" id="7.1.1.-" evidence="2"/>
<keyword evidence="2" id="KW-0874">Quinone</keyword>
<comment type="subcellular location">
    <subcellularLocation>
        <location evidence="2">Cell membrane</location>
        <topology evidence="2">Multi-pass membrane protein</topology>
    </subcellularLocation>
</comment>
<dbReference type="GO" id="GO:0008137">
    <property type="term" value="F:NADH dehydrogenase (ubiquinone) activity"/>
    <property type="evidence" value="ECO:0007669"/>
    <property type="project" value="UniProtKB-UniRule"/>
</dbReference>
<feature type="transmembrane region" description="Helical" evidence="2">
    <location>
        <begin position="99"/>
        <end position="120"/>
    </location>
</feature>
<feature type="transmembrane region" description="Helical" evidence="2">
    <location>
        <begin position="31"/>
        <end position="49"/>
    </location>
</feature>
<feature type="compositionally biased region" description="Gly residues" evidence="3">
    <location>
        <begin position="195"/>
        <end position="222"/>
    </location>
</feature>
<dbReference type="OrthoDB" id="5244096at2"/>
<comment type="similarity">
    <text evidence="1 2">Belongs to the complex I subunit 6 family.</text>
</comment>
<dbReference type="PANTHER" id="PTHR33269:SF17">
    <property type="entry name" value="NADH-UBIQUINONE OXIDOREDUCTASE CHAIN 6"/>
    <property type="match status" value="1"/>
</dbReference>
<dbReference type="Gene3D" id="1.20.120.1200">
    <property type="entry name" value="NADH-ubiquinone/plastoquinone oxidoreductase chain 6, subunit NuoJ"/>
    <property type="match status" value="1"/>
</dbReference>
<evidence type="ECO:0000313" key="4">
    <source>
        <dbReference type="EMBL" id="SEG30963.1"/>
    </source>
</evidence>
<keyword evidence="2" id="KW-1133">Transmembrane helix</keyword>
<evidence type="ECO:0000256" key="2">
    <source>
        <dbReference type="RuleBase" id="RU004429"/>
    </source>
</evidence>
<gene>
    <name evidence="4" type="ORF">SAMN04489712_104332</name>
</gene>
<evidence type="ECO:0000313" key="5">
    <source>
        <dbReference type="Proteomes" id="UP000236723"/>
    </source>
</evidence>
<dbReference type="Pfam" id="PF00499">
    <property type="entry name" value="Oxidored_q3"/>
    <property type="match status" value="1"/>
</dbReference>
<dbReference type="GO" id="GO:0048038">
    <property type="term" value="F:quinone binding"/>
    <property type="evidence" value="ECO:0007669"/>
    <property type="project" value="UniProtKB-UniRule"/>
</dbReference>
<accession>A0A1H5Z361</accession>
<evidence type="ECO:0000256" key="1">
    <source>
        <dbReference type="ARBA" id="ARBA00005698"/>
    </source>
</evidence>
<dbReference type="Proteomes" id="UP000236723">
    <property type="component" value="Unassembled WGS sequence"/>
</dbReference>
<dbReference type="RefSeq" id="WP_103937766.1">
    <property type="nucleotide sequence ID" value="NZ_FNVO01000004.1"/>
</dbReference>
<organism evidence="4 5">
    <name type="scientific">Thermomonospora echinospora</name>
    <dbReference type="NCBI Taxonomy" id="1992"/>
    <lineage>
        <taxon>Bacteria</taxon>
        <taxon>Bacillati</taxon>
        <taxon>Actinomycetota</taxon>
        <taxon>Actinomycetes</taxon>
        <taxon>Streptosporangiales</taxon>
        <taxon>Thermomonosporaceae</taxon>
        <taxon>Thermomonospora</taxon>
    </lineage>
</organism>
<reference evidence="5" key="1">
    <citation type="submission" date="2016-10" db="EMBL/GenBank/DDBJ databases">
        <authorList>
            <person name="Varghese N."/>
            <person name="Submissions S."/>
        </authorList>
    </citation>
    <scope>NUCLEOTIDE SEQUENCE [LARGE SCALE GENOMIC DNA]</scope>
    <source>
        <strain evidence="5">DSM 43163</strain>
    </source>
</reference>
<keyword evidence="2" id="KW-0472">Membrane</keyword>
<keyword evidence="2" id="KW-0520">NAD</keyword>
<comment type="catalytic activity">
    <reaction evidence="2">
        <text>a quinone + NADH + 5 H(+)(in) = a quinol + NAD(+) + 4 H(+)(out)</text>
        <dbReference type="Rhea" id="RHEA:57888"/>
        <dbReference type="ChEBI" id="CHEBI:15378"/>
        <dbReference type="ChEBI" id="CHEBI:24646"/>
        <dbReference type="ChEBI" id="CHEBI:57540"/>
        <dbReference type="ChEBI" id="CHEBI:57945"/>
        <dbReference type="ChEBI" id="CHEBI:132124"/>
    </reaction>
</comment>
<dbReference type="EMBL" id="FNVO01000004">
    <property type="protein sequence ID" value="SEG30963.1"/>
    <property type="molecule type" value="Genomic_DNA"/>
</dbReference>
<feature type="region of interest" description="Disordered" evidence="3">
    <location>
        <begin position="172"/>
        <end position="265"/>
    </location>
</feature>
<keyword evidence="2" id="KW-1003">Cell membrane</keyword>
<sequence>MTGQEIVFTLLGVVAVGSAVMVVTTRQLVHAALWLVVSFGALAGGYLVLTAEFVAWVQVLIYVGAVVVLLLFGIMLTRAPIGPVPRSGEDDPLDSGNRWAALAVAVATAAVLITVLVMGFRDSRIRLEAGGGGAEPLGGSLFRTWVLPFEVLSVLLLAALVGAIVLSRTDIGAEDDEPGTDIPARTGGPAPDGGARVGGAKTGAGTDTGGRTGSGGSKGGGAKVDHSAEIAGAETDVKGGDGKAGAAEGSRGGADGARGREEGGG</sequence>
<feature type="transmembrane region" description="Helical" evidence="2">
    <location>
        <begin position="55"/>
        <end position="78"/>
    </location>
</feature>
<keyword evidence="2" id="KW-0812">Transmembrane</keyword>
<dbReference type="PANTHER" id="PTHR33269">
    <property type="entry name" value="NADH-UBIQUINONE OXIDOREDUCTASE CHAIN 6"/>
    <property type="match status" value="1"/>
</dbReference>
<protein>
    <recommendedName>
        <fullName evidence="2">NADH-quinone oxidoreductase subunit J</fullName>
        <ecNumber evidence="2">7.1.1.-</ecNumber>
    </recommendedName>
</protein>
<keyword evidence="5" id="KW-1185">Reference proteome</keyword>
<dbReference type="InterPro" id="IPR001457">
    <property type="entry name" value="NADH_UbQ/plastoQ_OxRdtase_su6"/>
</dbReference>
<proteinExistence type="inferred from homology"/>
<dbReference type="FunFam" id="1.20.120.1200:FF:000007">
    <property type="entry name" value="NADH-quinone oxidoreductase subunit J"/>
    <property type="match status" value="1"/>
</dbReference>
<dbReference type="InterPro" id="IPR042106">
    <property type="entry name" value="Nuo/plastoQ_OxRdtase_6_NuoJ"/>
</dbReference>